<dbReference type="InterPro" id="IPR050301">
    <property type="entry name" value="NTE"/>
</dbReference>
<proteinExistence type="predicted"/>
<dbReference type="PROSITE" id="PS51635">
    <property type="entry name" value="PNPLA"/>
    <property type="match status" value="1"/>
</dbReference>
<sequence length="313" mass="33147">MLVLVPLASLTLSGCSTVNQYDHLQTTEIRRPADSVPSSPRTDSSGRYPPRLAIAFGGGAARGMMHLGVMKALEEEGIKADIVTGTSVGAIAAALYSANDYSAVHRLLFQFAEHDITDVNLSPEGVLKGKALAKWVNKHVAYDDIRKLPMPTGIVATNLTRHKPVVFTAGDVGQAVQTSASVPGVFVPVNHHGDVLVDGGVLSVVPVYAARQLGADVVIAVDVFCSQPPPLGEKAVDTMANTFWLQSCQLASDEIASADMVITPIPPDNSLVNFGRTPEREAAVDAGYLAMKQQIGVLKQLLSQADKKNKKAS</sequence>
<evidence type="ECO:0000259" key="6">
    <source>
        <dbReference type="PROSITE" id="PS51635"/>
    </source>
</evidence>
<feature type="short sequence motif" description="GXSXG" evidence="4">
    <location>
        <begin position="85"/>
        <end position="89"/>
    </location>
</feature>
<feature type="active site" description="Proton acceptor" evidence="4">
    <location>
        <position position="198"/>
    </location>
</feature>
<evidence type="ECO:0000256" key="2">
    <source>
        <dbReference type="ARBA" id="ARBA00022963"/>
    </source>
</evidence>
<protein>
    <recommendedName>
        <fullName evidence="6">PNPLA domain-containing protein</fullName>
    </recommendedName>
</protein>
<comment type="caution">
    <text evidence="4">Lacks conserved residue(s) required for the propagation of feature annotation.</text>
</comment>
<dbReference type="GO" id="GO:0016787">
    <property type="term" value="F:hydrolase activity"/>
    <property type="evidence" value="ECO:0007669"/>
    <property type="project" value="UniProtKB-UniRule"/>
</dbReference>
<feature type="active site" description="Nucleophile" evidence="4">
    <location>
        <position position="87"/>
    </location>
</feature>
<keyword evidence="3 4" id="KW-0443">Lipid metabolism</keyword>
<feature type="short sequence motif" description="DGA/G" evidence="4">
    <location>
        <begin position="198"/>
        <end position="200"/>
    </location>
</feature>
<keyword evidence="8" id="KW-1185">Reference proteome</keyword>
<evidence type="ECO:0000256" key="3">
    <source>
        <dbReference type="ARBA" id="ARBA00023098"/>
    </source>
</evidence>
<keyword evidence="1 4" id="KW-0378">Hydrolase</keyword>
<evidence type="ECO:0000256" key="1">
    <source>
        <dbReference type="ARBA" id="ARBA00022801"/>
    </source>
</evidence>
<accession>A0A0J1HA82</accession>
<organism evidence="7 8">
    <name type="scientific">Photobacterium ganghwense</name>
    <dbReference type="NCBI Taxonomy" id="320778"/>
    <lineage>
        <taxon>Bacteria</taxon>
        <taxon>Pseudomonadati</taxon>
        <taxon>Pseudomonadota</taxon>
        <taxon>Gammaproteobacteria</taxon>
        <taxon>Vibrionales</taxon>
        <taxon>Vibrionaceae</taxon>
        <taxon>Photobacterium</taxon>
    </lineage>
</organism>
<dbReference type="Gene3D" id="3.40.1090.10">
    <property type="entry name" value="Cytosolic phospholipase A2 catalytic domain"/>
    <property type="match status" value="1"/>
</dbReference>
<dbReference type="AlphaFoldDB" id="A0A0J1HA82"/>
<feature type="domain" description="PNPLA" evidence="6">
    <location>
        <begin position="54"/>
        <end position="211"/>
    </location>
</feature>
<dbReference type="EMBL" id="LDOU01000013">
    <property type="protein sequence ID" value="KLV08579.1"/>
    <property type="molecule type" value="Genomic_DNA"/>
</dbReference>
<dbReference type="GO" id="GO:0016042">
    <property type="term" value="P:lipid catabolic process"/>
    <property type="evidence" value="ECO:0007669"/>
    <property type="project" value="UniProtKB-UniRule"/>
</dbReference>
<dbReference type="InterPro" id="IPR016035">
    <property type="entry name" value="Acyl_Trfase/lysoPLipase"/>
</dbReference>
<dbReference type="Pfam" id="PF01734">
    <property type="entry name" value="Patatin"/>
    <property type="match status" value="1"/>
</dbReference>
<feature type="compositionally biased region" description="Polar residues" evidence="5">
    <location>
        <begin position="36"/>
        <end position="45"/>
    </location>
</feature>
<dbReference type="SUPFAM" id="SSF52151">
    <property type="entry name" value="FabD/lysophospholipase-like"/>
    <property type="match status" value="1"/>
</dbReference>
<keyword evidence="2 4" id="KW-0442">Lipid degradation</keyword>
<feature type="region of interest" description="Disordered" evidence="5">
    <location>
        <begin position="28"/>
        <end position="49"/>
    </location>
</feature>
<evidence type="ECO:0000256" key="4">
    <source>
        <dbReference type="PROSITE-ProRule" id="PRU01161"/>
    </source>
</evidence>
<evidence type="ECO:0000313" key="8">
    <source>
        <dbReference type="Proteomes" id="UP000035909"/>
    </source>
</evidence>
<gene>
    <name evidence="7" type="ORF">ABT57_12120</name>
</gene>
<name>A0A0J1HA82_9GAMM</name>
<dbReference type="PATRIC" id="fig|320778.3.peg.2642"/>
<dbReference type="STRING" id="320778.ABT57_12120"/>
<dbReference type="PANTHER" id="PTHR14226:SF29">
    <property type="entry name" value="NEUROPATHY TARGET ESTERASE SWS"/>
    <property type="match status" value="1"/>
</dbReference>
<dbReference type="InterPro" id="IPR002641">
    <property type="entry name" value="PNPLA_dom"/>
</dbReference>
<comment type="caution">
    <text evidence="7">The sequence shown here is derived from an EMBL/GenBank/DDBJ whole genome shotgun (WGS) entry which is preliminary data.</text>
</comment>
<evidence type="ECO:0000313" key="7">
    <source>
        <dbReference type="EMBL" id="KLV08579.1"/>
    </source>
</evidence>
<reference evidence="7 8" key="1">
    <citation type="submission" date="2015-05" db="EMBL/GenBank/DDBJ databases">
        <title>Photobacterium galathea sp. nov.</title>
        <authorList>
            <person name="Machado H."/>
            <person name="Gram L."/>
        </authorList>
    </citation>
    <scope>NUCLEOTIDE SEQUENCE [LARGE SCALE GENOMIC DNA]</scope>
    <source>
        <strain evidence="7 8">DSM 22954</strain>
    </source>
</reference>
<dbReference type="Proteomes" id="UP000035909">
    <property type="component" value="Unassembled WGS sequence"/>
</dbReference>
<dbReference type="PANTHER" id="PTHR14226">
    <property type="entry name" value="NEUROPATHY TARGET ESTERASE/SWISS CHEESE D.MELANOGASTER"/>
    <property type="match status" value="1"/>
</dbReference>
<evidence type="ECO:0000256" key="5">
    <source>
        <dbReference type="SAM" id="MobiDB-lite"/>
    </source>
</evidence>